<evidence type="ECO:0000313" key="1">
    <source>
        <dbReference type="EMBL" id="MPM30742.1"/>
    </source>
</evidence>
<comment type="caution">
    <text evidence="1">The sequence shown here is derived from an EMBL/GenBank/DDBJ whole genome shotgun (WGS) entry which is preliminary data.</text>
</comment>
<organism evidence="1">
    <name type="scientific">bioreactor metagenome</name>
    <dbReference type="NCBI Taxonomy" id="1076179"/>
    <lineage>
        <taxon>unclassified sequences</taxon>
        <taxon>metagenomes</taxon>
        <taxon>ecological metagenomes</taxon>
    </lineage>
</organism>
<accession>A0A644YQ50</accession>
<proteinExistence type="predicted"/>
<name>A0A644YQ50_9ZZZZ</name>
<dbReference type="EMBL" id="VSSQ01005875">
    <property type="protein sequence ID" value="MPM30742.1"/>
    <property type="molecule type" value="Genomic_DNA"/>
</dbReference>
<sequence length="68" mass="8206">MNTFIKDYLFDNRLNKTRLFFCLSRYFFFKILLFASKKKIVLKSENLVLKYLETVWINDLLEANACIS</sequence>
<dbReference type="AlphaFoldDB" id="A0A644YQ50"/>
<gene>
    <name evidence="1" type="ORF">SDC9_77292</name>
</gene>
<protein>
    <submittedName>
        <fullName evidence="1">Uncharacterized protein</fullName>
    </submittedName>
</protein>
<reference evidence="1" key="1">
    <citation type="submission" date="2019-08" db="EMBL/GenBank/DDBJ databases">
        <authorList>
            <person name="Kucharzyk K."/>
            <person name="Murdoch R.W."/>
            <person name="Higgins S."/>
            <person name="Loffler F."/>
        </authorList>
    </citation>
    <scope>NUCLEOTIDE SEQUENCE</scope>
</reference>